<sequence length="300" mass="34628">MVFGVAPWHSFGWWSLHYAWKWRLALNKKAKVIDMGSWNGLIWCWDIKFRRSLFDWESELFRALLARLEGVRLCKELQDKYIWKFTPSVRDIFSSWIIPHKNGAYKTIWDTLFYAIVWSIWLARNQLVFKGIRLHWSEVARLSIVRTAHCVKALRSELGFSIDDFLRAIDGVRSFRIRNPKVRQLKVWQPPPTGSLKFNVDGSARGKPGPGGSGGVLRDESGVVLCFFSCPAGVIDSNLAELLAVREALRIFCSSSWVGIKNLIIESDSALIVSWINGVLRIWKYSFILNEIFSLIENLY</sequence>
<dbReference type="CDD" id="cd06222">
    <property type="entry name" value="RNase_H_like"/>
    <property type="match status" value="1"/>
</dbReference>
<dbReference type="GO" id="GO:0003676">
    <property type="term" value="F:nucleic acid binding"/>
    <property type="evidence" value="ECO:0007669"/>
    <property type="project" value="InterPro"/>
</dbReference>
<dbReference type="InterPro" id="IPR044730">
    <property type="entry name" value="RNase_H-like_dom_plant"/>
</dbReference>
<dbReference type="InterPro" id="IPR002156">
    <property type="entry name" value="RNaseH_domain"/>
</dbReference>
<dbReference type="Pfam" id="PF13456">
    <property type="entry name" value="RVT_3"/>
    <property type="match status" value="1"/>
</dbReference>
<evidence type="ECO:0000313" key="3">
    <source>
        <dbReference type="Proteomes" id="UP001415857"/>
    </source>
</evidence>
<proteinExistence type="predicted"/>
<dbReference type="Gene3D" id="3.30.420.10">
    <property type="entry name" value="Ribonuclease H-like superfamily/Ribonuclease H"/>
    <property type="match status" value="1"/>
</dbReference>
<organism evidence="2 3">
    <name type="scientific">Liquidambar formosana</name>
    <name type="common">Formosan gum</name>
    <dbReference type="NCBI Taxonomy" id="63359"/>
    <lineage>
        <taxon>Eukaryota</taxon>
        <taxon>Viridiplantae</taxon>
        <taxon>Streptophyta</taxon>
        <taxon>Embryophyta</taxon>
        <taxon>Tracheophyta</taxon>
        <taxon>Spermatophyta</taxon>
        <taxon>Magnoliopsida</taxon>
        <taxon>eudicotyledons</taxon>
        <taxon>Gunneridae</taxon>
        <taxon>Pentapetalae</taxon>
        <taxon>Saxifragales</taxon>
        <taxon>Altingiaceae</taxon>
        <taxon>Liquidambar</taxon>
    </lineage>
</organism>
<dbReference type="PANTHER" id="PTHR47723:SF22">
    <property type="entry name" value="RNASE H TYPE-1 DOMAIN-CONTAINING PROTEIN"/>
    <property type="match status" value="1"/>
</dbReference>
<feature type="domain" description="RNase H type-1" evidence="1">
    <location>
        <begin position="192"/>
        <end position="300"/>
    </location>
</feature>
<gene>
    <name evidence="2" type="ORF">L1049_015915</name>
</gene>
<dbReference type="Proteomes" id="UP001415857">
    <property type="component" value="Unassembled WGS sequence"/>
</dbReference>
<name>A0AAP0S4V2_LIQFO</name>
<dbReference type="InterPro" id="IPR036397">
    <property type="entry name" value="RNaseH_sf"/>
</dbReference>
<dbReference type="InterPro" id="IPR012337">
    <property type="entry name" value="RNaseH-like_sf"/>
</dbReference>
<comment type="caution">
    <text evidence="2">The sequence shown here is derived from an EMBL/GenBank/DDBJ whole genome shotgun (WGS) entry which is preliminary data.</text>
</comment>
<evidence type="ECO:0000313" key="2">
    <source>
        <dbReference type="EMBL" id="KAK9287494.1"/>
    </source>
</evidence>
<dbReference type="EMBL" id="JBBPBK010000004">
    <property type="protein sequence ID" value="KAK9287494.1"/>
    <property type="molecule type" value="Genomic_DNA"/>
</dbReference>
<keyword evidence="3" id="KW-1185">Reference proteome</keyword>
<dbReference type="PROSITE" id="PS50879">
    <property type="entry name" value="RNASE_H_1"/>
    <property type="match status" value="1"/>
</dbReference>
<accession>A0AAP0S4V2</accession>
<dbReference type="PANTHER" id="PTHR47723">
    <property type="entry name" value="OS05G0353850 PROTEIN"/>
    <property type="match status" value="1"/>
</dbReference>
<reference evidence="2 3" key="1">
    <citation type="journal article" date="2024" name="Plant J.">
        <title>Genome sequences and population genomics reveal climatic adaptation and genomic divergence between two closely related sweetgum species.</title>
        <authorList>
            <person name="Xu W.Q."/>
            <person name="Ren C.Q."/>
            <person name="Zhang X.Y."/>
            <person name="Comes H.P."/>
            <person name="Liu X.H."/>
            <person name="Li Y.G."/>
            <person name="Kettle C.J."/>
            <person name="Jalonen R."/>
            <person name="Gaisberger H."/>
            <person name="Ma Y.Z."/>
            <person name="Qiu Y.X."/>
        </authorList>
    </citation>
    <scope>NUCLEOTIDE SEQUENCE [LARGE SCALE GENOMIC DNA]</scope>
    <source>
        <strain evidence="2">Hangzhou</strain>
    </source>
</reference>
<dbReference type="AlphaFoldDB" id="A0AAP0S4V2"/>
<dbReference type="SUPFAM" id="SSF53098">
    <property type="entry name" value="Ribonuclease H-like"/>
    <property type="match status" value="1"/>
</dbReference>
<evidence type="ECO:0000259" key="1">
    <source>
        <dbReference type="PROSITE" id="PS50879"/>
    </source>
</evidence>
<dbReference type="InterPro" id="IPR053151">
    <property type="entry name" value="RNase_H-like"/>
</dbReference>
<protein>
    <recommendedName>
        <fullName evidence="1">RNase H type-1 domain-containing protein</fullName>
    </recommendedName>
</protein>
<dbReference type="GO" id="GO:0004523">
    <property type="term" value="F:RNA-DNA hybrid ribonuclease activity"/>
    <property type="evidence" value="ECO:0007669"/>
    <property type="project" value="InterPro"/>
</dbReference>